<dbReference type="SUPFAM" id="SSF50978">
    <property type="entry name" value="WD40 repeat-like"/>
    <property type="match status" value="1"/>
</dbReference>
<dbReference type="GeneID" id="28899773"/>
<dbReference type="RefSeq" id="XP_018192083.1">
    <property type="nucleotide sequence ID" value="XM_018334636.1"/>
</dbReference>
<feature type="repeat" description="WD" evidence="6">
    <location>
        <begin position="333"/>
        <end position="369"/>
    </location>
</feature>
<keyword evidence="4" id="KW-0833">Ubl conjugation pathway</keyword>
<dbReference type="Proteomes" id="UP000076632">
    <property type="component" value="Unassembled WGS sequence"/>
</dbReference>
<evidence type="ECO:0000256" key="7">
    <source>
        <dbReference type="SAM" id="MobiDB-lite"/>
    </source>
</evidence>
<dbReference type="OMA" id="RTAHNNR"/>
<feature type="region of interest" description="Disordered" evidence="7">
    <location>
        <begin position="115"/>
        <end position="178"/>
    </location>
</feature>
<reference evidence="8 9" key="1">
    <citation type="journal article" date="2016" name="Fungal Biol.">
        <title>The genome of Xylona heveae provides a window into fungal endophytism.</title>
        <authorList>
            <person name="Gazis R."/>
            <person name="Kuo A."/>
            <person name="Riley R."/>
            <person name="LaButti K."/>
            <person name="Lipzen A."/>
            <person name="Lin J."/>
            <person name="Amirebrahimi M."/>
            <person name="Hesse C.N."/>
            <person name="Spatafora J.W."/>
            <person name="Henrissat B."/>
            <person name="Hainaut M."/>
            <person name="Grigoriev I.V."/>
            <person name="Hibbett D.S."/>
        </authorList>
    </citation>
    <scope>NUCLEOTIDE SEQUENCE [LARGE SCALE GENOMIC DNA]</scope>
    <source>
        <strain evidence="8 9">TC161</strain>
    </source>
</reference>
<evidence type="ECO:0000256" key="1">
    <source>
        <dbReference type="ARBA" id="ARBA00004906"/>
    </source>
</evidence>
<keyword evidence="3" id="KW-0677">Repeat</keyword>
<comment type="similarity">
    <text evidence="5">Belongs to the WD repeat cdt2 family.</text>
</comment>
<feature type="region of interest" description="Disordered" evidence="7">
    <location>
        <begin position="1"/>
        <end position="97"/>
    </location>
</feature>
<feature type="compositionally biased region" description="Low complexity" evidence="7">
    <location>
        <begin position="629"/>
        <end position="638"/>
    </location>
</feature>
<dbReference type="PANTHER" id="PTHR22852:SF0">
    <property type="entry name" value="DENTICLELESS PROTEIN HOMOLOG"/>
    <property type="match status" value="1"/>
</dbReference>
<dbReference type="InterPro" id="IPR036322">
    <property type="entry name" value="WD40_repeat_dom_sf"/>
</dbReference>
<dbReference type="EMBL" id="KV407454">
    <property type="protein sequence ID" value="KZF26528.1"/>
    <property type="molecule type" value="Genomic_DNA"/>
</dbReference>
<dbReference type="GO" id="GO:0005634">
    <property type="term" value="C:nucleus"/>
    <property type="evidence" value="ECO:0007669"/>
    <property type="project" value="TreeGrafter"/>
</dbReference>
<dbReference type="PROSITE" id="PS50294">
    <property type="entry name" value="WD_REPEATS_REGION"/>
    <property type="match status" value="2"/>
</dbReference>
<evidence type="ECO:0000256" key="3">
    <source>
        <dbReference type="ARBA" id="ARBA00022737"/>
    </source>
</evidence>
<dbReference type="STRING" id="1328760.A0A165JR12"/>
<comment type="pathway">
    <text evidence="1">Protein modification; protein ubiquitination.</text>
</comment>
<dbReference type="InterPro" id="IPR019775">
    <property type="entry name" value="WD40_repeat_CS"/>
</dbReference>
<evidence type="ECO:0000256" key="6">
    <source>
        <dbReference type="PROSITE-ProRule" id="PRU00221"/>
    </source>
</evidence>
<dbReference type="AlphaFoldDB" id="A0A165JR12"/>
<feature type="compositionally biased region" description="Basic and acidic residues" evidence="7">
    <location>
        <begin position="161"/>
        <end position="178"/>
    </location>
</feature>
<dbReference type="GO" id="GO:0043161">
    <property type="term" value="P:proteasome-mediated ubiquitin-dependent protein catabolic process"/>
    <property type="evidence" value="ECO:0007669"/>
    <property type="project" value="TreeGrafter"/>
</dbReference>
<evidence type="ECO:0000313" key="9">
    <source>
        <dbReference type="Proteomes" id="UP000076632"/>
    </source>
</evidence>
<dbReference type="SMART" id="SM00320">
    <property type="entry name" value="WD40"/>
    <property type="match status" value="5"/>
</dbReference>
<evidence type="ECO:0000256" key="2">
    <source>
        <dbReference type="ARBA" id="ARBA00022574"/>
    </source>
</evidence>
<evidence type="ECO:0000256" key="5">
    <source>
        <dbReference type="ARBA" id="ARBA00038344"/>
    </source>
</evidence>
<evidence type="ECO:0000256" key="4">
    <source>
        <dbReference type="ARBA" id="ARBA00022786"/>
    </source>
</evidence>
<dbReference type="InParanoid" id="A0A165JR12"/>
<dbReference type="PANTHER" id="PTHR22852">
    <property type="entry name" value="LETHAL 2 DENTICLELESS PROTEIN RETINOIC ACID-REGULATED NUCLEAR MATRIX-ASSOCIATED PROTEIN"/>
    <property type="match status" value="1"/>
</dbReference>
<keyword evidence="9" id="KW-1185">Reference proteome</keyword>
<gene>
    <name evidence="8" type="ORF">L228DRAFT_264913</name>
</gene>
<feature type="compositionally biased region" description="Polar residues" evidence="7">
    <location>
        <begin position="25"/>
        <end position="42"/>
    </location>
</feature>
<sequence>MDEAEANVSSPIERLSEQDVFSPENLMSSPLSSKITGANSSGKPKRPPPITPNSFRRFFTPRSSQAKGTKVSASRKALQDITNPARNSDGSAIHRPFPGPELFRDIPRDASTAFDFDFTTPTSQKKRGFLISPDSSPEHASPSKRQRNLPLNILEDEEPAEEVKASDATAEKEQIEKVSVEIPTPTPIRRRLPNINGRIYQRSLGPWGSGRPFRHLQISCNWQYETAAFYTAPEDRYDCRDADDESGVLPFCTASCNTNSLVAIGDEEGRVRLLESAPDSTPEFSSAFLEFYPHENAILDLAFSSDDLLLATGSGDQTARIIDMSTQRPIYSLAGHSASVKQVRFQPGSNNNVIATSSRDGTVHIWDLRCKAGNSSVRQVHVSLDPDSTGAVSTGQASHCISRAQAVNSIFEAHANRPHPPPAGSSVASALTEGVARAESIERRGDVSVTALSFLNPGREHLLLTASEANATVKLWDLRTTYSHRRGRTAPLSTTCQPDSHNTHRHFGINSLTLNGDGSRLYSLCRDNTIYAYSTSHLVLGNSPELSSASSKPRRAAASVGKEGLGPLYGFRHPQLHATTFYVKTALRPASGDQPELLAVGSSDGCAVLFPTDERHLTRTEHLENENGSSSPLPLSNTPTPPATPRPWTRSPGATMSSGLASRLNDTIPIYRNGSALVHGHSREVTSLTWSSRGELVTVGDDMLARCWREGPKAKELRRGDEADGRLWNYGWAEAEPGFDDDSDDE</sequence>
<name>A0A165JR12_XYLHT</name>
<dbReference type="Gene3D" id="2.130.10.10">
    <property type="entry name" value="YVTN repeat-like/Quinoprotein amine dehydrogenase"/>
    <property type="match status" value="3"/>
</dbReference>
<feature type="region of interest" description="Disordered" evidence="7">
    <location>
        <begin position="621"/>
        <end position="660"/>
    </location>
</feature>
<dbReference type="Pfam" id="PF00400">
    <property type="entry name" value="WD40"/>
    <property type="match status" value="3"/>
</dbReference>
<accession>A0A165JR12</accession>
<protein>
    <submittedName>
        <fullName evidence="8">WD40 repeat-like protein</fullName>
    </submittedName>
</protein>
<dbReference type="InterPro" id="IPR015943">
    <property type="entry name" value="WD40/YVTN_repeat-like_dom_sf"/>
</dbReference>
<evidence type="ECO:0000313" key="8">
    <source>
        <dbReference type="EMBL" id="KZF26528.1"/>
    </source>
</evidence>
<dbReference type="InterPro" id="IPR051865">
    <property type="entry name" value="WD-repeat_CDT2_adapter"/>
</dbReference>
<dbReference type="PROSITE" id="PS50082">
    <property type="entry name" value="WD_REPEATS_2"/>
    <property type="match status" value="2"/>
</dbReference>
<dbReference type="PROSITE" id="PS00678">
    <property type="entry name" value="WD_REPEATS_1"/>
    <property type="match status" value="1"/>
</dbReference>
<keyword evidence="2 6" id="KW-0853">WD repeat</keyword>
<dbReference type="InterPro" id="IPR001680">
    <property type="entry name" value="WD40_rpt"/>
</dbReference>
<proteinExistence type="inferred from homology"/>
<feature type="repeat" description="WD" evidence="6">
    <location>
        <begin position="291"/>
        <end position="332"/>
    </location>
</feature>
<feature type="compositionally biased region" description="Polar residues" evidence="7">
    <location>
        <begin position="80"/>
        <end position="90"/>
    </location>
</feature>
<dbReference type="OrthoDB" id="2096344at2759"/>
<organism evidence="8 9">
    <name type="scientific">Xylona heveae (strain CBS 132557 / TC161)</name>
    <dbReference type="NCBI Taxonomy" id="1328760"/>
    <lineage>
        <taxon>Eukaryota</taxon>
        <taxon>Fungi</taxon>
        <taxon>Dikarya</taxon>
        <taxon>Ascomycota</taxon>
        <taxon>Pezizomycotina</taxon>
        <taxon>Xylonomycetes</taxon>
        <taxon>Xylonales</taxon>
        <taxon>Xylonaceae</taxon>
        <taxon>Xylona</taxon>
    </lineage>
</organism>
<dbReference type="GO" id="GO:0030674">
    <property type="term" value="F:protein-macromolecule adaptor activity"/>
    <property type="evidence" value="ECO:0007669"/>
    <property type="project" value="TreeGrafter"/>
</dbReference>